<dbReference type="RefSeq" id="WP_331389939.1">
    <property type="nucleotide sequence ID" value="NZ_JAZKLB010000001.1"/>
</dbReference>
<keyword evidence="1" id="KW-1133">Transmembrane helix</keyword>
<keyword evidence="3" id="KW-1185">Reference proteome</keyword>
<dbReference type="Proteomes" id="UP001335910">
    <property type="component" value="Unassembled WGS sequence"/>
</dbReference>
<gene>
    <name evidence="2" type="ORF">V4839_13935</name>
</gene>
<dbReference type="EMBL" id="JAZKLI010000001">
    <property type="protein sequence ID" value="MEE9684562.1"/>
    <property type="molecule type" value="Genomic_DNA"/>
</dbReference>
<proteinExistence type="predicted"/>
<name>A0ABU7UCB0_LELAM</name>
<evidence type="ECO:0000256" key="1">
    <source>
        <dbReference type="SAM" id="Phobius"/>
    </source>
</evidence>
<reference evidence="2 3" key="1">
    <citation type="submission" date="2023-10" db="EMBL/GenBank/DDBJ databases">
        <title>Wastewater isolates of ESBL- and carbapenemase-producing Gram-negative bacteria from New Zealand.</title>
        <authorList>
            <person name="Straub C."/>
            <person name="Weaver L."/>
            <person name="Cornelius A."/>
            <person name="Mcgill E."/>
            <person name="Dyet K."/>
            <person name="White L."/>
            <person name="Pattis I."/>
        </authorList>
    </citation>
    <scope>NUCLEOTIDE SEQUENCE [LARGE SCALE GENOMIC DNA]</scope>
    <source>
        <strain evidence="2 3">ESBL35</strain>
    </source>
</reference>
<dbReference type="Pfam" id="PF06092">
    <property type="entry name" value="DUF943"/>
    <property type="match status" value="1"/>
</dbReference>
<sequence>MKIKNNVFLGVSIIITIIILLSWEIFLPTKIIAVHNDREFSSVLIKYPPLTDTSKINWWLRNKENLERNFGIPRPASDGFFSVTFWDFGDGYKVQQKYDQLCFKDMSAKKKCIDKNIIFTIENDIKGRVNILIYDGDNYIIKTDGSFEKYNSNITISVK</sequence>
<dbReference type="InterPro" id="IPR010351">
    <property type="entry name" value="DUF943"/>
</dbReference>
<protein>
    <submittedName>
        <fullName evidence="2">DUF943 family protein</fullName>
    </submittedName>
</protein>
<organism evidence="2 3">
    <name type="scientific">Lelliottia amnigena</name>
    <name type="common">Enterobacter amnigenus</name>
    <dbReference type="NCBI Taxonomy" id="61646"/>
    <lineage>
        <taxon>Bacteria</taxon>
        <taxon>Pseudomonadati</taxon>
        <taxon>Pseudomonadota</taxon>
        <taxon>Gammaproteobacteria</taxon>
        <taxon>Enterobacterales</taxon>
        <taxon>Enterobacteriaceae</taxon>
        <taxon>Lelliottia</taxon>
    </lineage>
</organism>
<accession>A0ABU7UCB0</accession>
<evidence type="ECO:0000313" key="3">
    <source>
        <dbReference type="Proteomes" id="UP001335910"/>
    </source>
</evidence>
<feature type="transmembrane region" description="Helical" evidence="1">
    <location>
        <begin position="7"/>
        <end position="26"/>
    </location>
</feature>
<comment type="caution">
    <text evidence="2">The sequence shown here is derived from an EMBL/GenBank/DDBJ whole genome shotgun (WGS) entry which is preliminary data.</text>
</comment>
<keyword evidence="1" id="KW-0472">Membrane</keyword>
<keyword evidence="1" id="KW-0812">Transmembrane</keyword>
<evidence type="ECO:0000313" key="2">
    <source>
        <dbReference type="EMBL" id="MEE9684562.1"/>
    </source>
</evidence>